<dbReference type="InterPro" id="IPR003660">
    <property type="entry name" value="HAMP_dom"/>
</dbReference>
<dbReference type="Pfam" id="PF02518">
    <property type="entry name" value="HATPase_c"/>
    <property type="match status" value="1"/>
</dbReference>
<dbReference type="SMART" id="SM00388">
    <property type="entry name" value="HisKA"/>
    <property type="match status" value="1"/>
</dbReference>
<dbReference type="Pfam" id="PF00512">
    <property type="entry name" value="HisKA"/>
    <property type="match status" value="1"/>
</dbReference>
<dbReference type="InterPro" id="IPR005467">
    <property type="entry name" value="His_kinase_dom"/>
</dbReference>
<dbReference type="CDD" id="cd00082">
    <property type="entry name" value="HisKA"/>
    <property type="match status" value="1"/>
</dbReference>
<feature type="coiled-coil region" evidence="11">
    <location>
        <begin position="210"/>
        <end position="237"/>
    </location>
</feature>
<dbReference type="Gene3D" id="6.10.340.10">
    <property type="match status" value="1"/>
</dbReference>
<organism evidence="15 16">
    <name type="scientific">Aquibaculum arenosum</name>
    <dbReference type="NCBI Taxonomy" id="3032591"/>
    <lineage>
        <taxon>Bacteria</taxon>
        <taxon>Pseudomonadati</taxon>
        <taxon>Pseudomonadota</taxon>
        <taxon>Alphaproteobacteria</taxon>
        <taxon>Rhodospirillales</taxon>
        <taxon>Rhodovibrionaceae</taxon>
        <taxon>Aquibaculum</taxon>
    </lineage>
</organism>
<reference evidence="15 16" key="1">
    <citation type="submission" date="2023-03" db="EMBL/GenBank/DDBJ databases">
        <title>Fodinicurvata sp. CAU 1616 isolated from sea sendiment.</title>
        <authorList>
            <person name="Kim W."/>
        </authorList>
    </citation>
    <scope>NUCLEOTIDE SEQUENCE [LARGE SCALE GENOMIC DNA]</scope>
    <source>
        <strain evidence="15 16">CAU 1616</strain>
    </source>
</reference>
<keyword evidence="10 12" id="KW-0472">Membrane</keyword>
<feature type="transmembrane region" description="Helical" evidence="12">
    <location>
        <begin position="159"/>
        <end position="181"/>
    </location>
</feature>
<dbReference type="SUPFAM" id="SSF47384">
    <property type="entry name" value="Homodimeric domain of signal transducing histidine kinase"/>
    <property type="match status" value="1"/>
</dbReference>
<dbReference type="InterPro" id="IPR003661">
    <property type="entry name" value="HisK_dim/P_dom"/>
</dbReference>
<evidence type="ECO:0000259" key="14">
    <source>
        <dbReference type="PROSITE" id="PS50885"/>
    </source>
</evidence>
<evidence type="ECO:0000256" key="11">
    <source>
        <dbReference type="SAM" id="Coils"/>
    </source>
</evidence>
<dbReference type="PROSITE" id="PS50109">
    <property type="entry name" value="HIS_KIN"/>
    <property type="match status" value="1"/>
</dbReference>
<proteinExistence type="predicted"/>
<evidence type="ECO:0000256" key="5">
    <source>
        <dbReference type="ARBA" id="ARBA00022679"/>
    </source>
</evidence>
<evidence type="ECO:0000256" key="2">
    <source>
        <dbReference type="ARBA" id="ARBA00004370"/>
    </source>
</evidence>
<feature type="domain" description="HAMP" evidence="14">
    <location>
        <begin position="183"/>
        <end position="236"/>
    </location>
</feature>
<dbReference type="EC" id="2.7.13.3" evidence="3"/>
<evidence type="ECO:0000313" key="15">
    <source>
        <dbReference type="EMBL" id="MDF2097392.1"/>
    </source>
</evidence>
<evidence type="ECO:0000256" key="4">
    <source>
        <dbReference type="ARBA" id="ARBA00022553"/>
    </source>
</evidence>
<dbReference type="SUPFAM" id="SSF158472">
    <property type="entry name" value="HAMP domain-like"/>
    <property type="match status" value="1"/>
</dbReference>
<keyword evidence="9" id="KW-0902">Two-component regulatory system</keyword>
<evidence type="ECO:0000256" key="7">
    <source>
        <dbReference type="ARBA" id="ARBA00022777"/>
    </source>
</evidence>
<keyword evidence="4" id="KW-0597">Phosphoprotein</keyword>
<keyword evidence="5" id="KW-0808">Transferase</keyword>
<dbReference type="EMBL" id="JARHUD010000013">
    <property type="protein sequence ID" value="MDF2097392.1"/>
    <property type="molecule type" value="Genomic_DNA"/>
</dbReference>
<dbReference type="GO" id="GO:0016301">
    <property type="term" value="F:kinase activity"/>
    <property type="evidence" value="ECO:0007669"/>
    <property type="project" value="UniProtKB-KW"/>
</dbReference>
<accession>A0ABT5YRD0</accession>
<gene>
    <name evidence="15" type="ORF">P2G67_15555</name>
</gene>
<dbReference type="CDD" id="cd06225">
    <property type="entry name" value="HAMP"/>
    <property type="match status" value="1"/>
</dbReference>
<evidence type="ECO:0000256" key="3">
    <source>
        <dbReference type="ARBA" id="ARBA00012438"/>
    </source>
</evidence>
<evidence type="ECO:0000256" key="1">
    <source>
        <dbReference type="ARBA" id="ARBA00000085"/>
    </source>
</evidence>
<keyword evidence="6 12" id="KW-0812">Transmembrane</keyword>
<keyword evidence="7 15" id="KW-0418">Kinase</keyword>
<dbReference type="Pfam" id="PF00672">
    <property type="entry name" value="HAMP"/>
    <property type="match status" value="1"/>
</dbReference>
<feature type="transmembrane region" description="Helical" evidence="12">
    <location>
        <begin position="12"/>
        <end position="35"/>
    </location>
</feature>
<dbReference type="SMART" id="SM00304">
    <property type="entry name" value="HAMP"/>
    <property type="match status" value="1"/>
</dbReference>
<keyword evidence="16" id="KW-1185">Reference proteome</keyword>
<dbReference type="InterPro" id="IPR003594">
    <property type="entry name" value="HATPase_dom"/>
</dbReference>
<dbReference type="Gene3D" id="3.30.565.10">
    <property type="entry name" value="Histidine kinase-like ATPase, C-terminal domain"/>
    <property type="match status" value="1"/>
</dbReference>
<evidence type="ECO:0000256" key="12">
    <source>
        <dbReference type="SAM" id="Phobius"/>
    </source>
</evidence>
<dbReference type="RefSeq" id="WP_275824185.1">
    <property type="nucleotide sequence ID" value="NZ_JARHUD010000013.1"/>
</dbReference>
<dbReference type="InterPro" id="IPR004358">
    <property type="entry name" value="Sig_transdc_His_kin-like_C"/>
</dbReference>
<dbReference type="PROSITE" id="PS50885">
    <property type="entry name" value="HAMP"/>
    <property type="match status" value="1"/>
</dbReference>
<sequence>MQTHRLSSSGTFRFALLYALLFGLAALLLFGGLYWSTAALIERQVADTVAAELRALSDRYRSEGMSGLQLAIEQRSAAGADPESVYLLADAGLQPLAGNLRNWPEEAVPDGSWVQLQLYRRDQEGGPVLVGARAFHLPNGSRLLVGRDMEARRHFQTTLLRNLAITLGLTLVIGLAGGFLVSRRLLRRVDAVTETSRRIMDGDLTQRVPLDRSGDELDRLAESLNRMLERIEALMNGMRLVTDSLAHDLRSPLTRLKGRIELTLLGPDDPEAYRQALEQALAEIDIIQSTFNALLAIAEAESGASRTRLEALALDEMVTDVAELYSPVVEEAGLTLEVGTLEPVHVMGHRQLLAQALANLIDNAVKYAGDGGRVELALACTDGQAELTVRDHGPGIPEEARQRVLERFVRLDAARSLPGSGLGLSLVAAVARLHGSDLRLEAAEPGLRVCWTFPLAPS</sequence>
<dbReference type="PANTHER" id="PTHR45436:SF8">
    <property type="entry name" value="HISTIDINE KINASE"/>
    <property type="match status" value="1"/>
</dbReference>
<evidence type="ECO:0000259" key="13">
    <source>
        <dbReference type="PROSITE" id="PS50109"/>
    </source>
</evidence>
<dbReference type="PANTHER" id="PTHR45436">
    <property type="entry name" value="SENSOR HISTIDINE KINASE YKOH"/>
    <property type="match status" value="1"/>
</dbReference>
<evidence type="ECO:0000256" key="8">
    <source>
        <dbReference type="ARBA" id="ARBA00022989"/>
    </source>
</evidence>
<name>A0ABT5YRD0_9PROT</name>
<keyword evidence="8 12" id="KW-1133">Transmembrane helix</keyword>
<dbReference type="SUPFAM" id="SSF55874">
    <property type="entry name" value="ATPase domain of HSP90 chaperone/DNA topoisomerase II/histidine kinase"/>
    <property type="match status" value="1"/>
</dbReference>
<dbReference type="SMART" id="SM00387">
    <property type="entry name" value="HATPase_c"/>
    <property type="match status" value="1"/>
</dbReference>
<feature type="domain" description="Histidine kinase" evidence="13">
    <location>
        <begin position="244"/>
        <end position="457"/>
    </location>
</feature>
<dbReference type="PRINTS" id="PR00344">
    <property type="entry name" value="BCTRLSENSOR"/>
</dbReference>
<evidence type="ECO:0000256" key="6">
    <source>
        <dbReference type="ARBA" id="ARBA00022692"/>
    </source>
</evidence>
<dbReference type="InterPro" id="IPR036097">
    <property type="entry name" value="HisK_dim/P_sf"/>
</dbReference>
<protein>
    <recommendedName>
        <fullName evidence="3">histidine kinase</fullName>
        <ecNumber evidence="3">2.7.13.3</ecNumber>
    </recommendedName>
</protein>
<evidence type="ECO:0000313" key="16">
    <source>
        <dbReference type="Proteomes" id="UP001215503"/>
    </source>
</evidence>
<dbReference type="InterPro" id="IPR036890">
    <property type="entry name" value="HATPase_C_sf"/>
</dbReference>
<comment type="caution">
    <text evidence="15">The sequence shown here is derived from an EMBL/GenBank/DDBJ whole genome shotgun (WGS) entry which is preliminary data.</text>
</comment>
<keyword evidence="11" id="KW-0175">Coiled coil</keyword>
<dbReference type="Proteomes" id="UP001215503">
    <property type="component" value="Unassembled WGS sequence"/>
</dbReference>
<dbReference type="InterPro" id="IPR050428">
    <property type="entry name" value="TCS_sensor_his_kinase"/>
</dbReference>
<evidence type="ECO:0000256" key="9">
    <source>
        <dbReference type="ARBA" id="ARBA00023012"/>
    </source>
</evidence>
<evidence type="ECO:0000256" key="10">
    <source>
        <dbReference type="ARBA" id="ARBA00023136"/>
    </source>
</evidence>
<dbReference type="Gene3D" id="1.10.287.130">
    <property type="match status" value="1"/>
</dbReference>
<comment type="catalytic activity">
    <reaction evidence="1">
        <text>ATP + protein L-histidine = ADP + protein N-phospho-L-histidine.</text>
        <dbReference type="EC" id="2.7.13.3"/>
    </reaction>
</comment>
<comment type="subcellular location">
    <subcellularLocation>
        <location evidence="2">Membrane</location>
    </subcellularLocation>
</comment>